<evidence type="ECO:0000256" key="2">
    <source>
        <dbReference type="ARBA" id="ARBA00022723"/>
    </source>
</evidence>
<name>A0A1H6SCV5_9BURK</name>
<dbReference type="PANTHER" id="PTHR33337">
    <property type="entry name" value="GFA DOMAIN-CONTAINING PROTEIN"/>
    <property type="match status" value="1"/>
</dbReference>
<dbReference type="SUPFAM" id="SSF51316">
    <property type="entry name" value="Mss4-like"/>
    <property type="match status" value="1"/>
</dbReference>
<organism evidence="6 7">
    <name type="scientific">Paraburkholderia diazotrophica</name>
    <dbReference type="NCBI Taxonomy" id="667676"/>
    <lineage>
        <taxon>Bacteria</taxon>
        <taxon>Pseudomonadati</taxon>
        <taxon>Pseudomonadota</taxon>
        <taxon>Betaproteobacteria</taxon>
        <taxon>Burkholderiales</taxon>
        <taxon>Burkholderiaceae</taxon>
        <taxon>Paraburkholderia</taxon>
    </lineage>
</organism>
<dbReference type="Pfam" id="PF04828">
    <property type="entry name" value="GFA"/>
    <property type="match status" value="1"/>
</dbReference>
<proteinExistence type="inferred from homology"/>
<dbReference type="Gene3D" id="3.90.1590.10">
    <property type="entry name" value="glutathione-dependent formaldehyde- activating enzyme (gfa)"/>
    <property type="match status" value="1"/>
</dbReference>
<dbReference type="OrthoDB" id="327703at2"/>
<dbReference type="InterPro" id="IPR011057">
    <property type="entry name" value="Mss4-like_sf"/>
</dbReference>
<evidence type="ECO:0000313" key="7">
    <source>
        <dbReference type="Proteomes" id="UP000198866"/>
    </source>
</evidence>
<reference evidence="7" key="1">
    <citation type="submission" date="2016-10" db="EMBL/GenBank/DDBJ databases">
        <authorList>
            <person name="Varghese N."/>
            <person name="Submissions S."/>
        </authorList>
    </citation>
    <scope>NUCLEOTIDE SEQUENCE [LARGE SCALE GENOMIC DNA]</scope>
    <source>
        <strain evidence="7">LMG 26031</strain>
    </source>
</reference>
<dbReference type="STRING" id="667676.SAMN05192539_100355"/>
<dbReference type="AlphaFoldDB" id="A0A1H6SCV5"/>
<dbReference type="InterPro" id="IPR006913">
    <property type="entry name" value="CENP-V/GFA"/>
</dbReference>
<dbReference type="PANTHER" id="PTHR33337:SF40">
    <property type="entry name" value="CENP-V_GFA DOMAIN-CONTAINING PROTEIN-RELATED"/>
    <property type="match status" value="1"/>
</dbReference>
<keyword evidence="4" id="KW-0456">Lyase</keyword>
<evidence type="ECO:0000256" key="4">
    <source>
        <dbReference type="ARBA" id="ARBA00023239"/>
    </source>
</evidence>
<gene>
    <name evidence="6" type="ORF">SAMN05192539_100355</name>
</gene>
<dbReference type="Proteomes" id="UP000198866">
    <property type="component" value="Unassembled WGS sequence"/>
</dbReference>
<dbReference type="GO" id="GO:0046872">
    <property type="term" value="F:metal ion binding"/>
    <property type="evidence" value="ECO:0007669"/>
    <property type="project" value="UniProtKB-KW"/>
</dbReference>
<dbReference type="PROSITE" id="PS51891">
    <property type="entry name" value="CENP_V_GFA"/>
    <property type="match status" value="1"/>
</dbReference>
<evidence type="ECO:0000256" key="3">
    <source>
        <dbReference type="ARBA" id="ARBA00022833"/>
    </source>
</evidence>
<dbReference type="GO" id="GO:0016846">
    <property type="term" value="F:carbon-sulfur lyase activity"/>
    <property type="evidence" value="ECO:0007669"/>
    <property type="project" value="InterPro"/>
</dbReference>
<keyword evidence="3" id="KW-0862">Zinc</keyword>
<protein>
    <submittedName>
        <fullName evidence="6">Uncharacterized conserved protein</fullName>
    </submittedName>
</protein>
<evidence type="ECO:0000259" key="5">
    <source>
        <dbReference type="PROSITE" id="PS51891"/>
    </source>
</evidence>
<keyword evidence="7" id="KW-1185">Reference proteome</keyword>
<comment type="similarity">
    <text evidence="1">Belongs to the Gfa family.</text>
</comment>
<feature type="domain" description="CENP-V/GFA" evidence="5">
    <location>
        <begin position="10"/>
        <end position="112"/>
    </location>
</feature>
<dbReference type="RefSeq" id="WP_090864306.1">
    <property type="nucleotide sequence ID" value="NZ_FNYE01000003.1"/>
</dbReference>
<dbReference type="EMBL" id="FNYE01000003">
    <property type="protein sequence ID" value="SEI62587.1"/>
    <property type="molecule type" value="Genomic_DNA"/>
</dbReference>
<evidence type="ECO:0000256" key="1">
    <source>
        <dbReference type="ARBA" id="ARBA00005495"/>
    </source>
</evidence>
<evidence type="ECO:0000313" key="6">
    <source>
        <dbReference type="EMBL" id="SEI62587.1"/>
    </source>
</evidence>
<sequence length="136" mass="15440">MSHESQQQIHEGGCACGAVRFRAVGAPIRVGMCHCMTCRRVHGSAFGSYAIFRRDAVAFTGSTREWQSSEQGRRHFCPACGSVAFMMYADRDEIDVPLGAFDETGLFEPAYELWCIRKEPWLPRGVRPEYDEERTR</sequence>
<keyword evidence="2" id="KW-0479">Metal-binding</keyword>
<accession>A0A1H6SCV5</accession>